<dbReference type="InterPro" id="IPR021327">
    <property type="entry name" value="DUF2934"/>
</dbReference>
<keyword evidence="3" id="KW-1185">Reference proteome</keyword>
<keyword evidence="2" id="KW-0614">Plasmid</keyword>
<evidence type="ECO:0000256" key="1">
    <source>
        <dbReference type="SAM" id="MobiDB-lite"/>
    </source>
</evidence>
<feature type="region of interest" description="Disordered" evidence="1">
    <location>
        <begin position="22"/>
        <end position="109"/>
    </location>
</feature>
<sequence>MDELRDMDNEREELIRRRAYAIWEQEGRPDGQHQRHWEQAAREMNGPEMQAPEMQGSEMQGPETQRDGSARESEVQANGSRRREKQTAAGTGAPASPEGNPAARPDDGR</sequence>
<dbReference type="RefSeq" id="WP_127515727.1">
    <property type="nucleotide sequence ID" value="NZ_CP120364.1"/>
</dbReference>
<geneLocation type="plasmid" evidence="2 3">
    <name>pSkuCCBAU71714b</name>
</geneLocation>
<accession>A0ABY8T1Z0</accession>
<dbReference type="Pfam" id="PF11154">
    <property type="entry name" value="DUF2934"/>
    <property type="match status" value="1"/>
</dbReference>
<reference evidence="2 3" key="1">
    <citation type="submission" date="2023-03" db="EMBL/GenBank/DDBJ databases">
        <authorList>
            <person name="Menendez E."/>
            <person name="Kaur S."/>
            <person name="Flores-Felix J.D."/>
            <person name="diCenzo G.C."/>
            <person name="Peix A."/>
            <person name="Velazquez E."/>
        </authorList>
    </citation>
    <scope>NUCLEOTIDE SEQUENCE [LARGE SCALE GENOMIC DNA]</scope>
    <source>
        <strain evidence="2 3">CCBAU 71714</strain>
        <plasmid evidence="2 3">pSkuCCBAU71714b</plasmid>
    </source>
</reference>
<feature type="compositionally biased region" description="Basic and acidic residues" evidence="1">
    <location>
        <begin position="64"/>
        <end position="74"/>
    </location>
</feature>
<dbReference type="Proteomes" id="UP001233264">
    <property type="component" value="Plasmid pSkuCCBAU71714b"/>
</dbReference>
<name>A0ABY8T1Z0_9HYPH</name>
<proteinExistence type="predicted"/>
<protein>
    <submittedName>
        <fullName evidence="2">DUF2934 domain-containing protein</fullName>
    </submittedName>
</protein>
<gene>
    <name evidence="2" type="ORF">PZL22_000489</name>
</gene>
<organism evidence="2 3">
    <name type="scientific">Sinorhizobium kummerowiae</name>
    <dbReference type="NCBI Taxonomy" id="158892"/>
    <lineage>
        <taxon>Bacteria</taxon>
        <taxon>Pseudomonadati</taxon>
        <taxon>Pseudomonadota</taxon>
        <taxon>Alphaproteobacteria</taxon>
        <taxon>Hyphomicrobiales</taxon>
        <taxon>Rhizobiaceae</taxon>
        <taxon>Sinorhizobium/Ensifer group</taxon>
        <taxon>Sinorhizobium</taxon>
    </lineage>
</organism>
<feature type="compositionally biased region" description="Basic and acidic residues" evidence="1">
    <location>
        <begin position="25"/>
        <end position="41"/>
    </location>
</feature>
<dbReference type="EMBL" id="CP120364">
    <property type="protein sequence ID" value="WHS91877.1"/>
    <property type="molecule type" value="Genomic_DNA"/>
</dbReference>
<evidence type="ECO:0000313" key="3">
    <source>
        <dbReference type="Proteomes" id="UP001233264"/>
    </source>
</evidence>
<evidence type="ECO:0000313" key="2">
    <source>
        <dbReference type="EMBL" id="WHS91877.1"/>
    </source>
</evidence>